<organism evidence="7 8">
    <name type="scientific">Pelomonas dachongensis</name>
    <dbReference type="NCBI Taxonomy" id="3299029"/>
    <lineage>
        <taxon>Bacteria</taxon>
        <taxon>Pseudomonadati</taxon>
        <taxon>Pseudomonadota</taxon>
        <taxon>Betaproteobacteria</taxon>
        <taxon>Burkholderiales</taxon>
        <taxon>Sphaerotilaceae</taxon>
        <taxon>Roseateles</taxon>
    </lineage>
</organism>
<dbReference type="EMBL" id="JBIGHY010000014">
    <property type="protein sequence ID" value="MFG6416986.1"/>
    <property type="molecule type" value="Genomic_DNA"/>
</dbReference>
<evidence type="ECO:0000256" key="4">
    <source>
        <dbReference type="ARBA" id="ARBA00023125"/>
    </source>
</evidence>
<evidence type="ECO:0000259" key="6">
    <source>
        <dbReference type="PROSITE" id="PS50045"/>
    </source>
</evidence>
<dbReference type="Pfam" id="PF01590">
    <property type="entry name" value="GAF"/>
    <property type="match status" value="1"/>
</dbReference>
<dbReference type="Gene3D" id="1.10.8.60">
    <property type="match status" value="1"/>
</dbReference>
<dbReference type="InterPro" id="IPR025662">
    <property type="entry name" value="Sigma_54_int_dom_ATP-bd_1"/>
</dbReference>
<dbReference type="InterPro" id="IPR002078">
    <property type="entry name" value="Sigma_54_int"/>
</dbReference>
<feature type="domain" description="Sigma-54 factor interaction" evidence="6">
    <location>
        <begin position="178"/>
        <end position="407"/>
    </location>
</feature>
<dbReference type="PANTHER" id="PTHR32071">
    <property type="entry name" value="TRANSCRIPTIONAL REGULATORY PROTEIN"/>
    <property type="match status" value="1"/>
</dbReference>
<keyword evidence="5" id="KW-0804">Transcription</keyword>
<dbReference type="Gene3D" id="3.40.50.300">
    <property type="entry name" value="P-loop containing nucleotide triphosphate hydrolases"/>
    <property type="match status" value="1"/>
</dbReference>
<dbReference type="PANTHER" id="PTHR32071:SF35">
    <property type="entry name" value="ANAEROBIC NITRIC OXIDE REDUCTASE TRANSCRIPTION REGULATOR NORR"/>
    <property type="match status" value="1"/>
</dbReference>
<evidence type="ECO:0000313" key="7">
    <source>
        <dbReference type="EMBL" id="MFG6416986.1"/>
    </source>
</evidence>
<dbReference type="SMART" id="SM00065">
    <property type="entry name" value="GAF"/>
    <property type="match status" value="1"/>
</dbReference>
<protein>
    <submittedName>
        <fullName evidence="7">Nitric oxide reductase transcriptional regulator NorR</fullName>
    </submittedName>
</protein>
<dbReference type="SUPFAM" id="SSF46689">
    <property type="entry name" value="Homeodomain-like"/>
    <property type="match status" value="1"/>
</dbReference>
<dbReference type="InterPro" id="IPR029016">
    <property type="entry name" value="GAF-like_dom_sf"/>
</dbReference>
<accession>A0ABW7EXW6</accession>
<dbReference type="Gene3D" id="3.30.450.40">
    <property type="match status" value="1"/>
</dbReference>
<dbReference type="PROSITE" id="PS50045">
    <property type="entry name" value="SIGMA54_INTERACT_4"/>
    <property type="match status" value="1"/>
</dbReference>
<comment type="caution">
    <text evidence="7">The sequence shown here is derived from an EMBL/GenBank/DDBJ whole genome shotgun (WGS) entry which is preliminary data.</text>
</comment>
<evidence type="ECO:0000256" key="3">
    <source>
        <dbReference type="ARBA" id="ARBA00023015"/>
    </source>
</evidence>
<proteinExistence type="predicted"/>
<dbReference type="InterPro" id="IPR003018">
    <property type="entry name" value="GAF"/>
</dbReference>
<dbReference type="Pfam" id="PF25601">
    <property type="entry name" value="AAA_lid_14"/>
    <property type="match status" value="1"/>
</dbReference>
<dbReference type="PROSITE" id="PS00675">
    <property type="entry name" value="SIGMA54_INTERACT_1"/>
    <property type="match status" value="1"/>
</dbReference>
<dbReference type="PROSITE" id="PS00676">
    <property type="entry name" value="SIGMA54_INTERACT_2"/>
    <property type="match status" value="1"/>
</dbReference>
<dbReference type="InterPro" id="IPR025944">
    <property type="entry name" value="Sigma_54_int_dom_CS"/>
</dbReference>
<dbReference type="SUPFAM" id="SSF55781">
    <property type="entry name" value="GAF domain-like"/>
    <property type="match status" value="1"/>
</dbReference>
<dbReference type="NCBIfam" id="NF003451">
    <property type="entry name" value="PRK05022.1"/>
    <property type="match status" value="1"/>
</dbReference>
<dbReference type="InterPro" id="IPR009057">
    <property type="entry name" value="Homeodomain-like_sf"/>
</dbReference>
<dbReference type="InterPro" id="IPR003593">
    <property type="entry name" value="AAA+_ATPase"/>
</dbReference>
<evidence type="ECO:0000256" key="5">
    <source>
        <dbReference type="ARBA" id="ARBA00023163"/>
    </source>
</evidence>
<dbReference type="InterPro" id="IPR027417">
    <property type="entry name" value="P-loop_NTPase"/>
</dbReference>
<name>A0ABW7EXW6_9BURK</name>
<dbReference type="PROSITE" id="PS00688">
    <property type="entry name" value="SIGMA54_INTERACT_3"/>
    <property type="match status" value="1"/>
</dbReference>
<sequence>MTTDAHYRELLAAVRSLVACDAVALLRLLPEHAGEAVLQPVAVDGLADEALGRRFAAAAHPRLARLLASGPQGLRFAADAGLPDPYDGLLDNQQALEAVHDCMGMPLRCGDQLWGLVTLDALNPRAFDGVESGRLQAIVRMLEAGIAAQQTLQSMAAHAAQAQAVAQAQWQSGHRRELLGKSAAMSQLRREIDTVAGSDLTVLILGETGVGKELVAQRLHAASARQARPLVQINCAALPETLADSELFGHKRGAFTGAVADRIGKFELADGGTLFLDEVGELPLAVQAKLLRVLQSGELQRPGSDRLQRVDVRVLAATNRDLAQEVARGRFRADLYHRLSVYPLLVPALRDRGRDVLALAGGFLEENQHRLGARNLRLEPAASAALLNQRWPGNVRELEHLISRAALRAWSEQPRGGRWIAIELRHLGLDLQGPAVAATAPAHAAAPLPLIEGQGLREATEAFQRQWIAASLQRQGGSLAAVAREAGMDRSNLLRLAKRLGLRPTAEGVD</sequence>
<reference evidence="7 8" key="1">
    <citation type="submission" date="2024-09" db="EMBL/GenBank/DDBJ databases">
        <title>Novel species of the genus Pelomonas and Roseateles isolated from streams.</title>
        <authorList>
            <person name="Lu H."/>
        </authorList>
    </citation>
    <scope>NUCLEOTIDE SEQUENCE [LARGE SCALE GENOMIC DNA]</scope>
    <source>
        <strain evidence="7 8">DC23W</strain>
    </source>
</reference>
<dbReference type="InterPro" id="IPR058031">
    <property type="entry name" value="AAA_lid_NorR"/>
</dbReference>
<evidence type="ECO:0000256" key="1">
    <source>
        <dbReference type="ARBA" id="ARBA00022741"/>
    </source>
</evidence>
<dbReference type="SUPFAM" id="SSF52540">
    <property type="entry name" value="P-loop containing nucleoside triphosphate hydrolases"/>
    <property type="match status" value="1"/>
</dbReference>
<keyword evidence="1" id="KW-0547">Nucleotide-binding</keyword>
<keyword evidence="2" id="KW-0067">ATP-binding</keyword>
<evidence type="ECO:0000313" key="8">
    <source>
        <dbReference type="Proteomes" id="UP001606300"/>
    </source>
</evidence>
<keyword evidence="3" id="KW-0805">Transcription regulation</keyword>
<dbReference type="CDD" id="cd00009">
    <property type="entry name" value="AAA"/>
    <property type="match status" value="1"/>
</dbReference>
<keyword evidence="8" id="KW-1185">Reference proteome</keyword>
<dbReference type="Gene3D" id="1.10.10.60">
    <property type="entry name" value="Homeodomain-like"/>
    <property type="match status" value="1"/>
</dbReference>
<dbReference type="SMART" id="SM00382">
    <property type="entry name" value="AAA"/>
    <property type="match status" value="1"/>
</dbReference>
<keyword evidence="4" id="KW-0238">DNA-binding</keyword>
<dbReference type="Pfam" id="PF00158">
    <property type="entry name" value="Sigma54_activat"/>
    <property type="match status" value="1"/>
</dbReference>
<dbReference type="Proteomes" id="UP001606300">
    <property type="component" value="Unassembled WGS sequence"/>
</dbReference>
<dbReference type="InterPro" id="IPR025943">
    <property type="entry name" value="Sigma_54_int_dom_ATP-bd_2"/>
</dbReference>
<gene>
    <name evidence="7" type="primary">norR</name>
    <name evidence="7" type="ORF">ACG02S_24115</name>
</gene>
<evidence type="ECO:0000256" key="2">
    <source>
        <dbReference type="ARBA" id="ARBA00022840"/>
    </source>
</evidence>